<evidence type="ECO:0000256" key="1">
    <source>
        <dbReference type="ARBA" id="ARBA00007529"/>
    </source>
</evidence>
<gene>
    <name evidence="2" type="ORF">ITI46_07390</name>
</gene>
<protein>
    <submittedName>
        <fullName evidence="2">Proline racemase family protein</fullName>
    </submittedName>
</protein>
<dbReference type="PANTHER" id="PTHR33442:SF1">
    <property type="entry name" value="TRANS-3-HYDROXY-L-PROLINE DEHYDRATASE"/>
    <property type="match status" value="1"/>
</dbReference>
<evidence type="ECO:0000313" key="2">
    <source>
        <dbReference type="EMBL" id="MBO8191514.1"/>
    </source>
</evidence>
<dbReference type="SUPFAM" id="SSF54506">
    <property type="entry name" value="Diaminopimelate epimerase-like"/>
    <property type="match status" value="1"/>
</dbReference>
<sequence length="340" mass="35886">MAGQPKMISTADYHTAGEPFRIVLGGVRAPQGATILDKRDDAIARLDGIRKLLTLEPRGHADMYGCFVTEPDDAGADLGLIFFHREGFSTACGHGSIAAAVWAVTTGYAAPREDGTLVLDVPSGRVTCHLSDEAGHPRVRFVNVPSYLHARDVEVATAEGATRADIAYGGAFYAMVDAGSVGQQVTPAHLPRLIELSAQIKADILARHQLAGPEDDRVNGLYGVIFYDRLATEAGRIEERNVAVFADGQVDRSPCGSGTCARLATLHARGELGDGELVNRSVIGTVFTGRVAGTTTVAGYPAVIPEVAGTARLTGYHTFVAEPGDELPHGFLLPTTAADR</sequence>
<dbReference type="SFLD" id="SFLDS00028">
    <property type="entry name" value="Proline_Racemase"/>
    <property type="match status" value="1"/>
</dbReference>
<proteinExistence type="inferred from homology"/>
<dbReference type="PANTHER" id="PTHR33442">
    <property type="entry name" value="TRANS-3-HYDROXY-L-PROLINE DEHYDRATASE"/>
    <property type="match status" value="1"/>
</dbReference>
<evidence type="ECO:0000313" key="3">
    <source>
        <dbReference type="Proteomes" id="UP001519064"/>
    </source>
</evidence>
<keyword evidence="3" id="KW-1185">Reference proteome</keyword>
<dbReference type="InterPro" id="IPR008794">
    <property type="entry name" value="Pro_racemase_fam"/>
</dbReference>
<accession>A0ABS3X844</accession>
<dbReference type="Pfam" id="PF05544">
    <property type="entry name" value="Pro_racemase"/>
    <property type="match status" value="1"/>
</dbReference>
<dbReference type="PIRSF" id="PIRSF029792">
    <property type="entry name" value="Pro_racemase"/>
    <property type="match status" value="1"/>
</dbReference>
<dbReference type="RefSeq" id="WP_209238609.1">
    <property type="nucleotide sequence ID" value="NZ_JADKMA010000024.1"/>
</dbReference>
<name>A0ABS3X844_9ACTN</name>
<comment type="caution">
    <text evidence="2">The sequence shown here is derived from an EMBL/GenBank/DDBJ whole genome shotgun (WGS) entry which is preliminary data.</text>
</comment>
<dbReference type="EMBL" id="JADKMA010000024">
    <property type="protein sequence ID" value="MBO8191514.1"/>
    <property type="molecule type" value="Genomic_DNA"/>
</dbReference>
<reference evidence="2 3" key="1">
    <citation type="submission" date="2020-11" db="EMBL/GenBank/DDBJ databases">
        <title>Streptomyces spirodelae sp. nov., isolated from duckweed.</title>
        <authorList>
            <person name="Saimee Y."/>
            <person name="Duangmal K."/>
        </authorList>
    </citation>
    <scope>NUCLEOTIDE SEQUENCE [LARGE SCALE GENOMIC DNA]</scope>
    <source>
        <strain evidence="2 3">S16-07</strain>
    </source>
</reference>
<dbReference type="Gene3D" id="3.10.310.10">
    <property type="entry name" value="Diaminopimelate Epimerase, Chain A, domain 1"/>
    <property type="match status" value="2"/>
</dbReference>
<dbReference type="Proteomes" id="UP001519064">
    <property type="component" value="Unassembled WGS sequence"/>
</dbReference>
<comment type="similarity">
    <text evidence="1">Belongs to the proline racemase family.</text>
</comment>
<organism evidence="2 3">
    <name type="scientific">Streptomyces oryzae</name>
    <dbReference type="NCBI Taxonomy" id="1434886"/>
    <lineage>
        <taxon>Bacteria</taxon>
        <taxon>Bacillati</taxon>
        <taxon>Actinomycetota</taxon>
        <taxon>Actinomycetes</taxon>
        <taxon>Kitasatosporales</taxon>
        <taxon>Streptomycetaceae</taxon>
        <taxon>Streptomyces</taxon>
    </lineage>
</organism>